<keyword evidence="4" id="KW-0547">Nucleotide-binding</keyword>
<dbReference type="GO" id="GO:0015418">
    <property type="term" value="F:ABC-type quaternary ammonium compound transporting activity"/>
    <property type="evidence" value="ECO:0007669"/>
    <property type="project" value="UniProtKB-EC"/>
</dbReference>
<dbReference type="InterPro" id="IPR015853">
    <property type="entry name" value="ABC_transpr_FbpC"/>
</dbReference>
<dbReference type="FunFam" id="3.40.50.300:FF:000425">
    <property type="entry name" value="Probable ABC transporter, ATP-binding subunit"/>
    <property type="match status" value="1"/>
</dbReference>
<dbReference type="GO" id="GO:0015408">
    <property type="term" value="F:ABC-type ferric iron transporter activity"/>
    <property type="evidence" value="ECO:0007669"/>
    <property type="project" value="InterPro"/>
</dbReference>
<keyword evidence="2" id="KW-1003">Cell membrane</keyword>
<evidence type="ECO:0000256" key="9">
    <source>
        <dbReference type="ARBA" id="ARBA00066388"/>
    </source>
</evidence>
<evidence type="ECO:0000256" key="5">
    <source>
        <dbReference type="ARBA" id="ARBA00022840"/>
    </source>
</evidence>
<proteinExistence type="predicted"/>
<evidence type="ECO:0000259" key="10">
    <source>
        <dbReference type="PROSITE" id="PS50893"/>
    </source>
</evidence>
<protein>
    <recommendedName>
        <fullName evidence="9">ABC-type quaternary amine transporter</fullName>
        <ecNumber evidence="9">7.6.2.9</ecNumber>
    </recommendedName>
</protein>
<dbReference type="Proteomes" id="UP000298460">
    <property type="component" value="Unassembled WGS sequence"/>
</dbReference>
<evidence type="ECO:0000256" key="8">
    <source>
        <dbReference type="ARBA" id="ARBA00023136"/>
    </source>
</evidence>
<evidence type="ECO:0000256" key="6">
    <source>
        <dbReference type="ARBA" id="ARBA00023004"/>
    </source>
</evidence>
<dbReference type="EC" id="7.6.2.9" evidence="9"/>
<dbReference type="AlphaFoldDB" id="A0A4Z0RAI8"/>
<keyword evidence="3" id="KW-0410">Iron transport</keyword>
<keyword evidence="8" id="KW-0472">Membrane</keyword>
<evidence type="ECO:0000313" key="12">
    <source>
        <dbReference type="Proteomes" id="UP000298460"/>
    </source>
</evidence>
<dbReference type="InterPro" id="IPR027417">
    <property type="entry name" value="P-loop_NTPase"/>
</dbReference>
<dbReference type="SUPFAM" id="SSF52540">
    <property type="entry name" value="P-loop containing nucleoside triphosphate hydrolases"/>
    <property type="match status" value="1"/>
</dbReference>
<gene>
    <name evidence="11" type="ORF">E4K67_02845</name>
</gene>
<dbReference type="EMBL" id="SPQQ01000001">
    <property type="protein sequence ID" value="TGE40231.1"/>
    <property type="molecule type" value="Genomic_DNA"/>
</dbReference>
<dbReference type="Gene3D" id="3.40.50.300">
    <property type="entry name" value="P-loop containing nucleotide triphosphate hydrolases"/>
    <property type="match status" value="1"/>
</dbReference>
<dbReference type="GO" id="GO:0005524">
    <property type="term" value="F:ATP binding"/>
    <property type="evidence" value="ECO:0007669"/>
    <property type="project" value="UniProtKB-KW"/>
</dbReference>
<evidence type="ECO:0000256" key="3">
    <source>
        <dbReference type="ARBA" id="ARBA00022496"/>
    </source>
</evidence>
<evidence type="ECO:0000256" key="2">
    <source>
        <dbReference type="ARBA" id="ARBA00022475"/>
    </source>
</evidence>
<dbReference type="InterPro" id="IPR003439">
    <property type="entry name" value="ABC_transporter-like_ATP-bd"/>
</dbReference>
<accession>A0A4Z0RAI8</accession>
<dbReference type="CDD" id="cd03259">
    <property type="entry name" value="ABC_Carb_Solutes_like"/>
    <property type="match status" value="1"/>
</dbReference>
<name>A0A4Z0RAI8_9FIRM</name>
<keyword evidence="5 11" id="KW-0067">ATP-binding</keyword>
<evidence type="ECO:0000256" key="1">
    <source>
        <dbReference type="ARBA" id="ARBA00022448"/>
    </source>
</evidence>
<organism evidence="11 12">
    <name type="scientific">Desulfosporosinus fructosivorans</name>
    <dbReference type="NCBI Taxonomy" id="2018669"/>
    <lineage>
        <taxon>Bacteria</taxon>
        <taxon>Bacillati</taxon>
        <taxon>Bacillota</taxon>
        <taxon>Clostridia</taxon>
        <taxon>Eubacteriales</taxon>
        <taxon>Desulfitobacteriaceae</taxon>
        <taxon>Desulfosporosinus</taxon>
    </lineage>
</organism>
<comment type="caution">
    <text evidence="11">The sequence shown here is derived from an EMBL/GenBank/DDBJ whole genome shotgun (WGS) entry which is preliminary data.</text>
</comment>
<keyword evidence="6" id="KW-0408">Iron</keyword>
<dbReference type="GO" id="GO:0016887">
    <property type="term" value="F:ATP hydrolysis activity"/>
    <property type="evidence" value="ECO:0007669"/>
    <property type="project" value="InterPro"/>
</dbReference>
<evidence type="ECO:0000313" key="11">
    <source>
        <dbReference type="EMBL" id="TGE40231.1"/>
    </source>
</evidence>
<dbReference type="GO" id="GO:0016020">
    <property type="term" value="C:membrane"/>
    <property type="evidence" value="ECO:0007669"/>
    <property type="project" value="InterPro"/>
</dbReference>
<keyword evidence="7" id="KW-0406">Ion transport</keyword>
<dbReference type="PANTHER" id="PTHR42781:SF4">
    <property type="entry name" value="SPERMIDINE_PUTRESCINE IMPORT ATP-BINDING PROTEIN POTA"/>
    <property type="match status" value="1"/>
</dbReference>
<dbReference type="PANTHER" id="PTHR42781">
    <property type="entry name" value="SPERMIDINE/PUTRESCINE IMPORT ATP-BINDING PROTEIN POTA"/>
    <property type="match status" value="1"/>
</dbReference>
<reference evidence="11 12" key="1">
    <citation type="submission" date="2019-03" db="EMBL/GenBank/DDBJ databases">
        <title>Draft Genome Sequence of Desulfosporosinus fructosivorans Strain 63.6F, Isolated from Marine Sediment in the Baltic Sea.</title>
        <authorList>
            <person name="Hausmann B."/>
            <person name="Vandieken V."/>
            <person name="Pjevac P."/>
            <person name="Schreck K."/>
            <person name="Herbold C.W."/>
            <person name="Loy A."/>
        </authorList>
    </citation>
    <scope>NUCLEOTIDE SEQUENCE [LARGE SCALE GENOMIC DNA]</scope>
    <source>
        <strain evidence="11 12">63.6F</strain>
    </source>
</reference>
<dbReference type="InterPro" id="IPR017871">
    <property type="entry name" value="ABC_transporter-like_CS"/>
</dbReference>
<dbReference type="InterPro" id="IPR008995">
    <property type="entry name" value="Mo/tungstate-bd_C_term_dom"/>
</dbReference>
<evidence type="ECO:0000256" key="4">
    <source>
        <dbReference type="ARBA" id="ARBA00022741"/>
    </source>
</evidence>
<dbReference type="InterPro" id="IPR003593">
    <property type="entry name" value="AAA+_ATPase"/>
</dbReference>
<dbReference type="InterPro" id="IPR050093">
    <property type="entry name" value="ABC_SmlMolc_Importer"/>
</dbReference>
<dbReference type="SUPFAM" id="SSF50331">
    <property type="entry name" value="MOP-like"/>
    <property type="match status" value="1"/>
</dbReference>
<keyword evidence="12" id="KW-1185">Reference proteome</keyword>
<dbReference type="PROSITE" id="PS00211">
    <property type="entry name" value="ABC_TRANSPORTER_1"/>
    <property type="match status" value="1"/>
</dbReference>
<dbReference type="Pfam" id="PF00005">
    <property type="entry name" value="ABC_tran"/>
    <property type="match status" value="1"/>
</dbReference>
<dbReference type="PROSITE" id="PS50893">
    <property type="entry name" value="ABC_TRANSPORTER_2"/>
    <property type="match status" value="1"/>
</dbReference>
<dbReference type="OrthoDB" id="9802264at2"/>
<sequence length="343" mass="37982">MDNLSLSNLHVSLGGNKILKGINFKVKKGEIVSLLGPSGCGKSTLLKTIAGLIEPSEGEVYIGGQQVNRLAPEERGTVIVFQDLRLFPHMDVGQNIGFGLKMKGVHKEIIRKNVINIMEKVGLDGYEKFKVFELSGGQQQRVALARALAAEPQVLLLDEPFSSLDENLRQKMRELVIKLHRELNLTTILVTHDQEEALVMSDRIAIMFKGQILQYDTPKSVYENPATPEVANYFGEMNSIEGFVENGFFQSFCDSSIGGCKTSLEDGSYSLMLKPSHIKLVKEPGAWIIKAISYLGDKYNIRITDNVLDLVVVTASNIDIHVGESVNINVDYPKGILYKKELG</sequence>
<evidence type="ECO:0000256" key="7">
    <source>
        <dbReference type="ARBA" id="ARBA00023065"/>
    </source>
</evidence>
<dbReference type="SMART" id="SM00382">
    <property type="entry name" value="AAA"/>
    <property type="match status" value="1"/>
</dbReference>
<feature type="domain" description="ABC transporter" evidence="10">
    <location>
        <begin position="4"/>
        <end position="234"/>
    </location>
</feature>
<keyword evidence="1" id="KW-0813">Transport</keyword>